<dbReference type="InterPro" id="IPR002885">
    <property type="entry name" value="PPR_rpt"/>
</dbReference>
<protein>
    <submittedName>
        <fullName evidence="4">Pentatricopeptide repeat-containing protein, putative</fullName>
    </submittedName>
</protein>
<evidence type="ECO:0000256" key="3">
    <source>
        <dbReference type="SAM" id="MobiDB-lite"/>
    </source>
</evidence>
<dbReference type="InterPro" id="IPR011990">
    <property type="entry name" value="TPR-like_helical_dom_sf"/>
</dbReference>
<evidence type="ECO:0000313" key="4">
    <source>
        <dbReference type="EMBL" id="EEF49041.1"/>
    </source>
</evidence>
<evidence type="ECO:0000256" key="2">
    <source>
        <dbReference type="PROSITE-ProRule" id="PRU00708"/>
    </source>
</evidence>
<gene>
    <name evidence="4" type="ORF">RCOM_1581970</name>
</gene>
<evidence type="ECO:0000313" key="5">
    <source>
        <dbReference type="Proteomes" id="UP000008311"/>
    </source>
</evidence>
<dbReference type="PANTHER" id="PTHR46782">
    <property type="entry name" value="OS01G0757700 PROTEIN"/>
    <property type="match status" value="1"/>
</dbReference>
<dbReference type="AlphaFoldDB" id="B9RIR9"/>
<dbReference type="Pfam" id="PF01535">
    <property type="entry name" value="PPR"/>
    <property type="match status" value="2"/>
</dbReference>
<dbReference type="InParanoid" id="B9RIR9"/>
<name>B9RIR9_RICCO</name>
<dbReference type="EMBL" id="EQ973781">
    <property type="protein sequence ID" value="EEF49041.1"/>
    <property type="molecule type" value="Genomic_DNA"/>
</dbReference>
<keyword evidence="5" id="KW-1185">Reference proteome</keyword>
<dbReference type="FunCoup" id="B9RIR9">
    <property type="interactions" value="1405"/>
</dbReference>
<feature type="repeat" description="PPR" evidence="2">
    <location>
        <begin position="191"/>
        <end position="225"/>
    </location>
</feature>
<dbReference type="NCBIfam" id="TIGR00756">
    <property type="entry name" value="PPR"/>
    <property type="match status" value="1"/>
</dbReference>
<feature type="region of interest" description="Disordered" evidence="3">
    <location>
        <begin position="313"/>
        <end position="334"/>
    </location>
</feature>
<dbReference type="PANTHER" id="PTHR46782:SF1">
    <property type="entry name" value="OS01G0757700 PROTEIN"/>
    <property type="match status" value="1"/>
</dbReference>
<dbReference type="PROSITE" id="PS51375">
    <property type="entry name" value="PPR"/>
    <property type="match status" value="1"/>
</dbReference>
<sequence length="359" mass="41107">MGDNILFGCEKENARKQEGKGNEKKKRKILSWRQMLCLRPPLPLISTRFEVIKFSKSTSSVVSALKGARPRAPRVWKTKPRIGTISKSAKLVECIKGLSNVKEEVYGALDSLIAWELEFPLIAVKKALKTLENEQEWKRIIQVIKWMLSKGQGRTMGTYFTLLNALAEDERLDEAEELWTKLFSDNLEGTPRNFFDKMISIYYKREMHEKMFEIFADMEELGVRPSVSIVNMMGSVFQKLGMLDKYRKLKKKYPPPKWEYRYIKGKRVRLRAKQVNEFLGANESVNQNAETPYISNKLNEEDNTKLNEANVEEDLNELDEESSTKSSEANAEASCLNEANVEAVLTVSDGQEATGTNLN</sequence>
<organism evidence="4 5">
    <name type="scientific">Ricinus communis</name>
    <name type="common">Castor bean</name>
    <dbReference type="NCBI Taxonomy" id="3988"/>
    <lineage>
        <taxon>Eukaryota</taxon>
        <taxon>Viridiplantae</taxon>
        <taxon>Streptophyta</taxon>
        <taxon>Embryophyta</taxon>
        <taxon>Tracheophyta</taxon>
        <taxon>Spermatophyta</taxon>
        <taxon>Magnoliopsida</taxon>
        <taxon>eudicotyledons</taxon>
        <taxon>Gunneridae</taxon>
        <taxon>Pentapetalae</taxon>
        <taxon>rosids</taxon>
        <taxon>fabids</taxon>
        <taxon>Malpighiales</taxon>
        <taxon>Euphorbiaceae</taxon>
        <taxon>Acalyphoideae</taxon>
        <taxon>Acalypheae</taxon>
        <taxon>Ricinus</taxon>
    </lineage>
</organism>
<proteinExistence type="predicted"/>
<dbReference type="Gene3D" id="1.25.40.10">
    <property type="entry name" value="Tetratricopeptide repeat domain"/>
    <property type="match status" value="1"/>
</dbReference>
<evidence type="ECO:0000256" key="1">
    <source>
        <dbReference type="ARBA" id="ARBA00022737"/>
    </source>
</evidence>
<accession>B9RIR9</accession>
<dbReference type="STRING" id="3988.B9RIR9"/>
<reference evidence="5" key="1">
    <citation type="journal article" date="2010" name="Nat. Biotechnol.">
        <title>Draft genome sequence of the oilseed species Ricinus communis.</title>
        <authorList>
            <person name="Chan A.P."/>
            <person name="Crabtree J."/>
            <person name="Zhao Q."/>
            <person name="Lorenzi H."/>
            <person name="Orvis J."/>
            <person name="Puiu D."/>
            <person name="Melake-Berhan A."/>
            <person name="Jones K.M."/>
            <person name="Redman J."/>
            <person name="Chen G."/>
            <person name="Cahoon E.B."/>
            <person name="Gedil M."/>
            <person name="Stanke M."/>
            <person name="Haas B.J."/>
            <person name="Wortman J.R."/>
            <person name="Fraser-Liggett C.M."/>
            <person name="Ravel J."/>
            <person name="Rabinowicz P.D."/>
        </authorList>
    </citation>
    <scope>NUCLEOTIDE SEQUENCE [LARGE SCALE GENOMIC DNA]</scope>
    <source>
        <strain evidence="5">cv. Hale</strain>
    </source>
</reference>
<dbReference type="Proteomes" id="UP000008311">
    <property type="component" value="Unassembled WGS sequence"/>
</dbReference>
<keyword evidence="1" id="KW-0677">Repeat</keyword>
<dbReference type="InterPro" id="IPR044646">
    <property type="entry name" value="EMB1417-like"/>
</dbReference>
<dbReference type="eggNOG" id="ENOG502QXIB">
    <property type="taxonomic scope" value="Eukaryota"/>
</dbReference>